<keyword evidence="1" id="KW-1133">Transmembrane helix</keyword>
<protein>
    <recommendedName>
        <fullName evidence="4">Peptidase A1 domain-containing protein</fullName>
    </recommendedName>
</protein>
<accession>A0A1Y2LMY3</accession>
<name>A0A1Y2LMY3_EPING</name>
<dbReference type="STRING" id="105696.A0A1Y2LMY3"/>
<keyword evidence="3" id="KW-1185">Reference proteome</keyword>
<feature type="transmembrane region" description="Helical" evidence="1">
    <location>
        <begin position="34"/>
        <end position="51"/>
    </location>
</feature>
<organism evidence="2 3">
    <name type="scientific">Epicoccum nigrum</name>
    <name type="common">Soil fungus</name>
    <name type="synonym">Epicoccum purpurascens</name>
    <dbReference type="NCBI Taxonomy" id="105696"/>
    <lineage>
        <taxon>Eukaryota</taxon>
        <taxon>Fungi</taxon>
        <taxon>Dikarya</taxon>
        <taxon>Ascomycota</taxon>
        <taxon>Pezizomycotina</taxon>
        <taxon>Dothideomycetes</taxon>
        <taxon>Pleosporomycetidae</taxon>
        <taxon>Pleosporales</taxon>
        <taxon>Pleosporineae</taxon>
        <taxon>Didymellaceae</taxon>
        <taxon>Epicoccum</taxon>
    </lineage>
</organism>
<evidence type="ECO:0000256" key="1">
    <source>
        <dbReference type="SAM" id="Phobius"/>
    </source>
</evidence>
<dbReference type="EMBL" id="KZ107854">
    <property type="protein sequence ID" value="OSS45334.1"/>
    <property type="molecule type" value="Genomic_DNA"/>
</dbReference>
<dbReference type="OMA" id="TYMGVGF"/>
<dbReference type="SUPFAM" id="SSF50630">
    <property type="entry name" value="Acid proteases"/>
    <property type="match status" value="1"/>
</dbReference>
<evidence type="ECO:0000313" key="2">
    <source>
        <dbReference type="EMBL" id="OSS45334.1"/>
    </source>
</evidence>
<dbReference type="AlphaFoldDB" id="A0A1Y2LMY3"/>
<sequence>MKPEAYKVTLLPLPGALASSTTSTSPRRHWRSSTLFHRILVVLCILLLYFITSTSKNMTSTDTDLAQYTESIFLPYIYKFSPKHVPQIRTTIDNVEIEMPVDTGSTMTLIGASILPNIAKDVGKPAHHFFTSSKILYMGRLVELPITFHGESGSHAIAKVPVLLVDKSWTCRWYDPSTPADKFECPKGPNGEEPIVRDTSKITYMGVGFGRNGPRDGMPYASPEVNAFLNIVSINGRAVSRDSMRVGFEISSQGVHLGLTQANSKGFRFARLEPGLTHRDDSRDWAMVKMCFSVDGKSQHCGPGLVDTGISQMYIRAEEGFTIPNVMVPNPNPNGVAKMVKRVKPGTKLAIGFPGLDEPVMSYALVVGDGSQIEPSYVFPEASLRPPFVNTGRNLLWGYSIAFDAVDGRFGFRRVDSSSQQAASVL</sequence>
<proteinExistence type="predicted"/>
<keyword evidence="1" id="KW-0472">Membrane</keyword>
<dbReference type="InParanoid" id="A0A1Y2LMY3"/>
<reference evidence="2 3" key="1">
    <citation type="journal article" date="2017" name="Genome Announc.">
        <title>Genome sequence of the saprophytic ascomycete Epicoccum nigrum ICMP 19927 strain isolated from New Zealand.</title>
        <authorList>
            <person name="Fokin M."/>
            <person name="Fleetwood D."/>
            <person name="Weir B.S."/>
            <person name="Villas-Boas S.G."/>
        </authorList>
    </citation>
    <scope>NUCLEOTIDE SEQUENCE [LARGE SCALE GENOMIC DNA]</scope>
    <source>
        <strain evidence="2 3">ICMP 19927</strain>
    </source>
</reference>
<evidence type="ECO:0000313" key="3">
    <source>
        <dbReference type="Proteomes" id="UP000193240"/>
    </source>
</evidence>
<gene>
    <name evidence="2" type="ORF">B5807_10129</name>
</gene>
<dbReference type="InterPro" id="IPR021109">
    <property type="entry name" value="Peptidase_aspartic_dom_sf"/>
</dbReference>
<dbReference type="Proteomes" id="UP000193240">
    <property type="component" value="Unassembled WGS sequence"/>
</dbReference>
<evidence type="ECO:0008006" key="4">
    <source>
        <dbReference type="Google" id="ProtNLM"/>
    </source>
</evidence>
<keyword evidence="1" id="KW-0812">Transmembrane</keyword>